<dbReference type="AlphaFoldDB" id="A0A1E1LT38"/>
<gene>
    <name evidence="1" type="ORF">RAG0_17160</name>
</gene>
<reference evidence="2" key="1">
    <citation type="submission" date="2016-03" db="EMBL/GenBank/DDBJ databases">
        <authorList>
            <person name="Guldener U."/>
        </authorList>
    </citation>
    <scope>NUCLEOTIDE SEQUENCE [LARGE SCALE GENOMIC DNA]</scope>
    <source>
        <strain evidence="2">04CH-RAC-A.6.1</strain>
    </source>
</reference>
<proteinExistence type="predicted"/>
<organism evidence="1 2">
    <name type="scientific">Rhynchosporium agropyri</name>
    <dbReference type="NCBI Taxonomy" id="914238"/>
    <lineage>
        <taxon>Eukaryota</taxon>
        <taxon>Fungi</taxon>
        <taxon>Dikarya</taxon>
        <taxon>Ascomycota</taxon>
        <taxon>Pezizomycotina</taxon>
        <taxon>Leotiomycetes</taxon>
        <taxon>Helotiales</taxon>
        <taxon>Ploettnerulaceae</taxon>
        <taxon>Rhynchosporium</taxon>
    </lineage>
</organism>
<dbReference type="EMBL" id="FJUX01000204">
    <property type="protein sequence ID" value="CZT13658.1"/>
    <property type="molecule type" value="Genomic_DNA"/>
</dbReference>
<evidence type="ECO:0000313" key="2">
    <source>
        <dbReference type="Proteomes" id="UP000178912"/>
    </source>
</evidence>
<accession>A0A1E1LT38</accession>
<protein>
    <submittedName>
        <fullName evidence="1">Uncharacterized protein</fullName>
    </submittedName>
</protein>
<evidence type="ECO:0000313" key="1">
    <source>
        <dbReference type="EMBL" id="CZT13658.1"/>
    </source>
</evidence>
<name>A0A1E1LT38_9HELO</name>
<sequence>MATRVSFKDLNSRVAEYLRRNLAGQIYLPSNSDDKPKPSSAIQLPTTSEELGELQRKYTVELAASGYYDRSLQDRFQVLFQASKDKDFRKDFMSENTSLINVLRRGGLCLILVSPATSLYSYLSSEYGVTLLHGRIRDSRHACRRYQVTIAPYLCKIIHEPSYKLPTLSKYFDQANFRNLRLQKSRKLRSLR</sequence>
<keyword evidence="2" id="KW-1185">Reference proteome</keyword>
<dbReference type="Proteomes" id="UP000178912">
    <property type="component" value="Unassembled WGS sequence"/>
</dbReference>